<dbReference type="Pfam" id="PF01412">
    <property type="entry name" value="ArfGap"/>
    <property type="match status" value="1"/>
</dbReference>
<dbReference type="VEuPathDB" id="MicrosporidiaDB:M896_120410"/>
<evidence type="ECO:0000259" key="7">
    <source>
        <dbReference type="PROSITE" id="PS50115"/>
    </source>
</evidence>
<feature type="compositionally biased region" description="Basic and acidic residues" evidence="6">
    <location>
        <begin position="134"/>
        <end position="148"/>
    </location>
</feature>
<sequence length="250" mass="27875">MSKNFNKEVKELCLQERNNRCVDCSAPSPPWASVTHGVFICFDCASIHRSLGVEMSFVKSVNLDGWDKREYLCMKKGTNERFKAYIEKHNLVGKEARDVYGSNAVKKYANEIKEAVAQEMGPSVIHEPNSGKIKSNDENKESMTSRKASEPIYKVRAGEDECAANSSTSSLQESITSSLSTMGSVIFSGAKAIKNKTVEHGSLVMMSMKNIIKDNSSSLASMFKTTESTQKIMPKEPKKQNTYEQISKWD</sequence>
<dbReference type="PANTHER" id="PTHR45686">
    <property type="entry name" value="ADP-RIBOSYLATION FACTOR GTPASE ACTIVATING PROTEIN 3, ISOFORM H-RELATED"/>
    <property type="match status" value="1"/>
</dbReference>
<feature type="domain" description="Arf-GAP" evidence="7">
    <location>
        <begin position="6"/>
        <end position="89"/>
    </location>
</feature>
<keyword evidence="2" id="KW-0479">Metal-binding</keyword>
<proteinExistence type="predicted"/>
<name>A0A0B2UIF6_9MICR</name>
<evidence type="ECO:0000256" key="6">
    <source>
        <dbReference type="SAM" id="MobiDB-lite"/>
    </source>
</evidence>
<dbReference type="CDD" id="cd08831">
    <property type="entry name" value="ArfGap_ArfGap2_3_like"/>
    <property type="match status" value="1"/>
</dbReference>
<gene>
    <name evidence="8" type="ORF">M896_120410</name>
</gene>
<evidence type="ECO:0000256" key="2">
    <source>
        <dbReference type="ARBA" id="ARBA00022723"/>
    </source>
</evidence>
<dbReference type="InParanoid" id="A0A0B2UIF6"/>
<dbReference type="GeneID" id="26262558"/>
<evidence type="ECO:0000256" key="1">
    <source>
        <dbReference type="ARBA" id="ARBA00022468"/>
    </source>
</evidence>
<dbReference type="InterPro" id="IPR038508">
    <property type="entry name" value="ArfGAP_dom_sf"/>
</dbReference>
<dbReference type="InterPro" id="IPR037278">
    <property type="entry name" value="ARFGAP/RecO"/>
</dbReference>
<dbReference type="PROSITE" id="PS50115">
    <property type="entry name" value="ARFGAP"/>
    <property type="match status" value="1"/>
</dbReference>
<dbReference type="SMART" id="SM00105">
    <property type="entry name" value="ArfGap"/>
    <property type="match status" value="1"/>
</dbReference>
<dbReference type="GO" id="GO:0008270">
    <property type="term" value="F:zinc ion binding"/>
    <property type="evidence" value="ECO:0007669"/>
    <property type="project" value="UniProtKB-KW"/>
</dbReference>
<dbReference type="GO" id="GO:0048205">
    <property type="term" value="P:COPI coating of Golgi vesicle"/>
    <property type="evidence" value="ECO:0007669"/>
    <property type="project" value="TreeGrafter"/>
</dbReference>
<evidence type="ECO:0000256" key="5">
    <source>
        <dbReference type="PROSITE-ProRule" id="PRU00288"/>
    </source>
</evidence>
<evidence type="ECO:0000256" key="4">
    <source>
        <dbReference type="ARBA" id="ARBA00022833"/>
    </source>
</evidence>
<dbReference type="PRINTS" id="PR00405">
    <property type="entry name" value="REVINTRACTNG"/>
</dbReference>
<keyword evidence="3 5" id="KW-0863">Zinc-finger</keyword>
<evidence type="ECO:0000256" key="3">
    <source>
        <dbReference type="ARBA" id="ARBA00022771"/>
    </source>
</evidence>
<dbReference type="GO" id="GO:0005096">
    <property type="term" value="F:GTPase activator activity"/>
    <property type="evidence" value="ECO:0007669"/>
    <property type="project" value="UniProtKB-KW"/>
</dbReference>
<reference evidence="8 9" key="1">
    <citation type="journal article" date="2014" name="MBio">
        <title>The Ordospora colligata genome; evolution of extreme reduction in microsporidia and host-to-parasite horizontal gene transfer.</title>
        <authorList>
            <person name="Pombert J.-F."/>
            <person name="Haag K.L."/>
            <person name="Beidas S."/>
            <person name="Ebert D."/>
            <person name="Keeling P.J."/>
        </authorList>
    </citation>
    <scope>NUCLEOTIDE SEQUENCE [LARGE SCALE GENOMIC DNA]</scope>
    <source>
        <strain evidence="8 9">OC4</strain>
    </source>
</reference>
<dbReference type="FunCoup" id="A0A0B2UIF6">
    <property type="interactions" value="89"/>
</dbReference>
<evidence type="ECO:0000313" key="9">
    <source>
        <dbReference type="Proteomes" id="UP000031056"/>
    </source>
</evidence>
<accession>A0A0B2UIF6</accession>
<dbReference type="InterPro" id="IPR001164">
    <property type="entry name" value="ArfGAP_dom"/>
</dbReference>
<dbReference type="OrthoDB" id="983479at2759"/>
<keyword evidence="9" id="KW-1185">Reference proteome</keyword>
<dbReference type="PANTHER" id="PTHR45686:SF4">
    <property type="entry name" value="ADP-RIBOSYLATION FACTOR GTPASE ACTIVATING PROTEIN 3, ISOFORM H"/>
    <property type="match status" value="1"/>
</dbReference>
<protein>
    <submittedName>
        <fullName evidence="8">Putative Arf GTPase activating protein</fullName>
    </submittedName>
</protein>
<dbReference type="AlphaFoldDB" id="A0A0B2UIF6"/>
<dbReference type="RefSeq" id="XP_014562864.1">
    <property type="nucleotide sequence ID" value="XM_014707378.1"/>
</dbReference>
<dbReference type="Gene3D" id="1.10.220.150">
    <property type="entry name" value="Arf GTPase activating protein"/>
    <property type="match status" value="1"/>
</dbReference>
<dbReference type="STRING" id="1354746.A0A0B2UIF6"/>
<keyword evidence="1" id="KW-0343">GTPase activation</keyword>
<dbReference type="SUPFAM" id="SSF57863">
    <property type="entry name" value="ArfGap/RecO-like zinc finger"/>
    <property type="match status" value="1"/>
</dbReference>
<dbReference type="GO" id="GO:0000139">
    <property type="term" value="C:Golgi membrane"/>
    <property type="evidence" value="ECO:0007669"/>
    <property type="project" value="GOC"/>
</dbReference>
<dbReference type="HOGENOM" id="CLU_070980_0_0_1"/>
<feature type="region of interest" description="Disordered" evidence="6">
    <location>
        <begin position="124"/>
        <end position="148"/>
    </location>
</feature>
<dbReference type="EMBL" id="JOKQ01000012">
    <property type="protein sequence ID" value="KHN68822.1"/>
    <property type="molecule type" value="Genomic_DNA"/>
</dbReference>
<feature type="compositionally biased region" description="Basic and acidic residues" evidence="6">
    <location>
        <begin position="233"/>
        <end position="250"/>
    </location>
</feature>
<keyword evidence="4" id="KW-0862">Zinc</keyword>
<organism evidence="8 9">
    <name type="scientific">Ordospora colligata OC4</name>
    <dbReference type="NCBI Taxonomy" id="1354746"/>
    <lineage>
        <taxon>Eukaryota</taxon>
        <taxon>Fungi</taxon>
        <taxon>Fungi incertae sedis</taxon>
        <taxon>Microsporidia</taxon>
        <taxon>Ordosporidae</taxon>
        <taxon>Ordospora</taxon>
    </lineage>
</organism>
<feature type="region of interest" description="Disordered" evidence="6">
    <location>
        <begin position="226"/>
        <end position="250"/>
    </location>
</feature>
<dbReference type="Proteomes" id="UP000031056">
    <property type="component" value="Unassembled WGS sequence"/>
</dbReference>
<comment type="caution">
    <text evidence="8">The sequence shown here is derived from an EMBL/GenBank/DDBJ whole genome shotgun (WGS) entry which is preliminary data.</text>
</comment>
<evidence type="ECO:0000313" key="8">
    <source>
        <dbReference type="EMBL" id="KHN68822.1"/>
    </source>
</evidence>